<evidence type="ECO:0000256" key="3">
    <source>
        <dbReference type="ARBA" id="ARBA00022687"/>
    </source>
</evidence>
<dbReference type="InterPro" id="IPR029071">
    <property type="entry name" value="Ubiquitin-like_domsf"/>
</dbReference>
<reference evidence="8" key="1">
    <citation type="submission" date="2023-03" db="EMBL/GenBank/DDBJ databases">
        <authorList>
            <person name="Steffen K."/>
            <person name="Cardenas P."/>
        </authorList>
    </citation>
    <scope>NUCLEOTIDE SEQUENCE</scope>
</reference>
<dbReference type="InterPro" id="IPR044926">
    <property type="entry name" value="RGS_subdomain_2"/>
</dbReference>
<evidence type="ECO:0000259" key="7">
    <source>
        <dbReference type="PROSITE" id="PS50841"/>
    </source>
</evidence>
<dbReference type="GO" id="GO:0031625">
    <property type="term" value="F:ubiquitin protein ligase binding"/>
    <property type="evidence" value="ECO:0007669"/>
    <property type="project" value="TreeGrafter"/>
</dbReference>
<protein>
    <submittedName>
        <fullName evidence="8">Axin-2</fullName>
    </submittedName>
</protein>
<dbReference type="Gene3D" id="2.40.240.130">
    <property type="match status" value="1"/>
</dbReference>
<dbReference type="GO" id="GO:0048468">
    <property type="term" value="P:cell development"/>
    <property type="evidence" value="ECO:0007669"/>
    <property type="project" value="TreeGrafter"/>
</dbReference>
<evidence type="ECO:0000256" key="1">
    <source>
        <dbReference type="ARBA" id="ARBA00004496"/>
    </source>
</evidence>
<evidence type="ECO:0000256" key="2">
    <source>
        <dbReference type="ARBA" id="ARBA00022490"/>
    </source>
</evidence>
<dbReference type="InterPro" id="IPR001158">
    <property type="entry name" value="DIX"/>
</dbReference>
<dbReference type="PANTHER" id="PTHR46102">
    <property type="entry name" value="AXIN"/>
    <property type="match status" value="1"/>
</dbReference>
<dbReference type="GO" id="GO:0060090">
    <property type="term" value="F:molecular adaptor activity"/>
    <property type="evidence" value="ECO:0007669"/>
    <property type="project" value="TreeGrafter"/>
</dbReference>
<evidence type="ECO:0000313" key="9">
    <source>
        <dbReference type="Proteomes" id="UP001174909"/>
    </source>
</evidence>
<comment type="caution">
    <text evidence="8">The sequence shown here is derived from an EMBL/GenBank/DDBJ whole genome shotgun (WGS) entry which is preliminary data.</text>
</comment>
<keyword evidence="3 4" id="KW-0879">Wnt signaling pathway</keyword>
<dbReference type="SUPFAM" id="SSF48097">
    <property type="entry name" value="Regulator of G-protein signaling, RGS"/>
    <property type="match status" value="1"/>
</dbReference>
<accession>A0AA35W0U1</accession>
<feature type="domain" description="RGS" evidence="6">
    <location>
        <begin position="104"/>
        <end position="223"/>
    </location>
</feature>
<evidence type="ECO:0000256" key="4">
    <source>
        <dbReference type="PROSITE-ProRule" id="PRU00069"/>
    </source>
</evidence>
<dbReference type="GO" id="GO:0005886">
    <property type="term" value="C:plasma membrane"/>
    <property type="evidence" value="ECO:0007669"/>
    <property type="project" value="TreeGrafter"/>
</dbReference>
<evidence type="ECO:0000313" key="8">
    <source>
        <dbReference type="EMBL" id="CAI7990568.1"/>
    </source>
</evidence>
<dbReference type="PRINTS" id="PR01301">
    <property type="entry name" value="RGSPROTEIN"/>
</dbReference>
<evidence type="ECO:0000256" key="5">
    <source>
        <dbReference type="SAM" id="MobiDB-lite"/>
    </source>
</evidence>
<dbReference type="GO" id="GO:0005737">
    <property type="term" value="C:cytoplasm"/>
    <property type="evidence" value="ECO:0007669"/>
    <property type="project" value="UniProtKB-SubCell"/>
</dbReference>
<dbReference type="GO" id="GO:0008013">
    <property type="term" value="F:beta-catenin binding"/>
    <property type="evidence" value="ECO:0007669"/>
    <property type="project" value="TreeGrafter"/>
</dbReference>
<dbReference type="PROSITE" id="PS50132">
    <property type="entry name" value="RGS"/>
    <property type="match status" value="1"/>
</dbReference>
<keyword evidence="9" id="KW-1185">Reference proteome</keyword>
<proteinExistence type="predicted"/>
<dbReference type="EMBL" id="CASHTH010000074">
    <property type="protein sequence ID" value="CAI7990568.1"/>
    <property type="molecule type" value="Genomic_DNA"/>
</dbReference>
<dbReference type="AlphaFoldDB" id="A0AA35W0U1"/>
<dbReference type="SMART" id="SM00021">
    <property type="entry name" value="DAX"/>
    <property type="match status" value="1"/>
</dbReference>
<comment type="subcellular location">
    <subcellularLocation>
        <location evidence="1">Cytoplasm</location>
    </subcellularLocation>
</comment>
<dbReference type="SMART" id="SM00315">
    <property type="entry name" value="RGS"/>
    <property type="match status" value="1"/>
</dbReference>
<keyword evidence="2" id="KW-0963">Cytoplasm</keyword>
<dbReference type="Proteomes" id="UP001174909">
    <property type="component" value="Unassembled WGS sequence"/>
</dbReference>
<dbReference type="GO" id="GO:0090090">
    <property type="term" value="P:negative regulation of canonical Wnt signaling pathway"/>
    <property type="evidence" value="ECO:0007669"/>
    <property type="project" value="InterPro"/>
</dbReference>
<feature type="region of interest" description="Disordered" evidence="5">
    <location>
        <begin position="16"/>
        <end position="88"/>
    </location>
</feature>
<dbReference type="CDD" id="cd07440">
    <property type="entry name" value="RGS"/>
    <property type="match status" value="1"/>
</dbReference>
<feature type="compositionally biased region" description="Gly residues" evidence="5">
    <location>
        <begin position="70"/>
        <end position="80"/>
    </location>
</feature>
<dbReference type="InterPro" id="IPR043581">
    <property type="entry name" value="Axin-like"/>
</dbReference>
<dbReference type="InterPro" id="IPR038207">
    <property type="entry name" value="DIX_dom_sf"/>
</dbReference>
<dbReference type="InterPro" id="IPR036305">
    <property type="entry name" value="RGS_sf"/>
</dbReference>
<dbReference type="Pfam" id="PF00615">
    <property type="entry name" value="RGS"/>
    <property type="match status" value="1"/>
</dbReference>
<feature type="domain" description="DIX" evidence="7">
    <location>
        <begin position="638"/>
        <end position="726"/>
    </location>
</feature>
<gene>
    <name evidence="8" type="ORF">GBAR_LOCUS506</name>
</gene>
<evidence type="ECO:0000259" key="6">
    <source>
        <dbReference type="PROSITE" id="PS50132"/>
    </source>
</evidence>
<feature type="region of interest" description="Disordered" evidence="5">
    <location>
        <begin position="249"/>
        <end position="277"/>
    </location>
</feature>
<dbReference type="SUPFAM" id="SSF54236">
    <property type="entry name" value="Ubiquitin-like"/>
    <property type="match status" value="1"/>
</dbReference>
<organism evidence="8 9">
    <name type="scientific">Geodia barretti</name>
    <name type="common">Barrett's horny sponge</name>
    <dbReference type="NCBI Taxonomy" id="519541"/>
    <lineage>
        <taxon>Eukaryota</taxon>
        <taxon>Metazoa</taxon>
        <taxon>Porifera</taxon>
        <taxon>Demospongiae</taxon>
        <taxon>Heteroscleromorpha</taxon>
        <taxon>Tetractinellida</taxon>
        <taxon>Astrophorina</taxon>
        <taxon>Geodiidae</taxon>
        <taxon>Geodia</taxon>
    </lineage>
</organism>
<dbReference type="Gene3D" id="1.10.167.10">
    <property type="entry name" value="Regulator of G-protein Signalling 4, domain 2"/>
    <property type="match status" value="1"/>
</dbReference>
<dbReference type="GO" id="GO:0030877">
    <property type="term" value="C:beta-catenin destruction complex"/>
    <property type="evidence" value="ECO:0007669"/>
    <property type="project" value="TreeGrafter"/>
</dbReference>
<dbReference type="GO" id="GO:0005634">
    <property type="term" value="C:nucleus"/>
    <property type="evidence" value="ECO:0007669"/>
    <property type="project" value="TreeGrafter"/>
</dbReference>
<feature type="region of interest" description="Disordered" evidence="5">
    <location>
        <begin position="603"/>
        <end position="634"/>
    </location>
</feature>
<dbReference type="Pfam" id="PF00778">
    <property type="entry name" value="DIX"/>
    <property type="match status" value="1"/>
</dbReference>
<feature type="region of interest" description="Disordered" evidence="5">
    <location>
        <begin position="381"/>
        <end position="405"/>
    </location>
</feature>
<dbReference type="GO" id="GO:0032436">
    <property type="term" value="P:positive regulation of proteasomal ubiquitin-dependent protein catabolic process"/>
    <property type="evidence" value="ECO:0007669"/>
    <property type="project" value="TreeGrafter"/>
</dbReference>
<name>A0AA35W0U1_GEOBA</name>
<feature type="compositionally biased region" description="Low complexity" evidence="5">
    <location>
        <begin position="253"/>
        <end position="266"/>
    </location>
</feature>
<dbReference type="PROSITE" id="PS50841">
    <property type="entry name" value="DIX"/>
    <property type="match status" value="1"/>
</dbReference>
<dbReference type="PANTHER" id="PTHR46102:SF2">
    <property type="entry name" value="AXIN"/>
    <property type="match status" value="1"/>
</dbReference>
<dbReference type="InterPro" id="IPR016137">
    <property type="entry name" value="RGS"/>
</dbReference>
<sequence length="726" mass="80727">MEDKMDDSDLALEQALTKIDSGDDLTSGSDRETEETPAPVVVRRVPNGETGVLSGGSFQEESPERVLEDGGSGGGGGSGAGEQQRAAVDAGQSDLLHIPRSQVTLDMVFRDYKLFTMFRRFLKDQCILRNLNFWLACKHYHELPREKLFNVAEAIYAKYIKMTAPQLVQVKQNTKRTIKSILGLNPKTLSNSLFKPAQNEVWDIMTQNELRQFLASDVFGEMFGELDDSMSMELAFTPVGGILRGASPMMHQSSSEDSVSVTSCSTDGGGSELGRSRGHRLRLPYHRSHRACSSDTETKNFRSHHVAGPLAKKDKPVTREDFVAMVSERLMAVAKDRETMKKRAQDQARQQGKSYEEIMAIDWYDLPNSIKYDRFLDSAPPPMVSGDSPRGGDLSPLHSPSLAPYANPQSKLAIEQGQLAQHEIQDALKDLEITNQVSRNRRHLGHPKSSSTASSILSYTSDSGVGDSVQWGTTPSSMVASSRHVQRFVEGQNLLLSKTPQRDIAAKAAAITLINSSPHAEDLSHCRVQSLSGRHRLPPHQLHTRTANYPGAYSSDDSGSFITITSESDLFIPRRFSAANYSESDEPHHFPSRMPHRQLSRPRRTGFKMHQTPPIVEPSHTPTSHSQMPRPAAPPQQAAGILVVYDIVEMPAQDSKRTPFIKKHHSSTVTLGEFKEKIFNRKGEYRFFFKTVYEGIEGPLMEEISDEETVLPQFEGRIIARVESVV</sequence>
<feature type="region of interest" description="Disordered" evidence="5">
    <location>
        <begin position="438"/>
        <end position="457"/>
    </location>
</feature>
<dbReference type="GO" id="GO:0016055">
    <property type="term" value="P:Wnt signaling pathway"/>
    <property type="evidence" value="ECO:0007669"/>
    <property type="project" value="UniProtKB-KW"/>
</dbReference>
<dbReference type="GO" id="GO:0019901">
    <property type="term" value="F:protein kinase binding"/>
    <property type="evidence" value="ECO:0007669"/>
    <property type="project" value="TreeGrafter"/>
</dbReference>